<evidence type="ECO:0000256" key="2">
    <source>
        <dbReference type="ARBA" id="ARBA00022857"/>
    </source>
</evidence>
<comment type="caution">
    <text evidence="3">The sequence shown here is derived from an EMBL/GenBank/DDBJ whole genome shotgun (WGS) entry which is preliminary data.</text>
</comment>
<keyword evidence="4" id="KW-1185">Reference proteome</keyword>
<dbReference type="GO" id="GO:0006006">
    <property type="term" value="P:glucose metabolic process"/>
    <property type="evidence" value="ECO:0007669"/>
    <property type="project" value="TreeGrafter"/>
</dbReference>
<dbReference type="PANTHER" id="PTHR44252">
    <property type="entry name" value="D-ERYTHRULOSE REDUCTASE"/>
    <property type="match status" value="1"/>
</dbReference>
<comment type="similarity">
    <text evidence="1">Belongs to the short-chain dehydrogenases/reductases (SDR) family.</text>
</comment>
<dbReference type="InterPro" id="IPR051737">
    <property type="entry name" value="L-xylulose/Carbonyl_redctase"/>
</dbReference>
<evidence type="ECO:0000313" key="3">
    <source>
        <dbReference type="EMBL" id="KAH9361384.1"/>
    </source>
</evidence>
<evidence type="ECO:0000313" key="4">
    <source>
        <dbReference type="Proteomes" id="UP000821853"/>
    </source>
</evidence>
<evidence type="ECO:0000256" key="1">
    <source>
        <dbReference type="ARBA" id="ARBA00006484"/>
    </source>
</evidence>
<dbReference type="AlphaFoldDB" id="A0A9J6FGA8"/>
<dbReference type="InterPro" id="IPR002347">
    <property type="entry name" value="SDR_fam"/>
</dbReference>
<dbReference type="SUPFAM" id="SSF51735">
    <property type="entry name" value="NAD(P)-binding Rossmann-fold domains"/>
    <property type="match status" value="1"/>
</dbReference>
<dbReference type="Proteomes" id="UP000821853">
    <property type="component" value="Chromosome 1"/>
</dbReference>
<dbReference type="GO" id="GO:0050038">
    <property type="term" value="F:L-xylulose reductase (NADPH) activity"/>
    <property type="evidence" value="ECO:0007669"/>
    <property type="project" value="TreeGrafter"/>
</dbReference>
<protein>
    <submittedName>
        <fullName evidence="3">Uncharacterized protein</fullName>
    </submittedName>
</protein>
<keyword evidence="2" id="KW-0521">NADP</keyword>
<dbReference type="VEuPathDB" id="VectorBase:HLOH_049614"/>
<organism evidence="3 4">
    <name type="scientific">Haemaphysalis longicornis</name>
    <name type="common">Bush tick</name>
    <dbReference type="NCBI Taxonomy" id="44386"/>
    <lineage>
        <taxon>Eukaryota</taxon>
        <taxon>Metazoa</taxon>
        <taxon>Ecdysozoa</taxon>
        <taxon>Arthropoda</taxon>
        <taxon>Chelicerata</taxon>
        <taxon>Arachnida</taxon>
        <taxon>Acari</taxon>
        <taxon>Parasitiformes</taxon>
        <taxon>Ixodida</taxon>
        <taxon>Ixodoidea</taxon>
        <taxon>Ixodidae</taxon>
        <taxon>Haemaphysalinae</taxon>
        <taxon>Haemaphysalis</taxon>
    </lineage>
</organism>
<reference evidence="3 4" key="1">
    <citation type="journal article" date="2020" name="Cell">
        <title>Large-Scale Comparative Analyses of Tick Genomes Elucidate Their Genetic Diversity and Vector Capacities.</title>
        <authorList>
            <consortium name="Tick Genome and Microbiome Consortium (TIGMIC)"/>
            <person name="Jia N."/>
            <person name="Wang J."/>
            <person name="Shi W."/>
            <person name="Du L."/>
            <person name="Sun Y."/>
            <person name="Zhan W."/>
            <person name="Jiang J.F."/>
            <person name="Wang Q."/>
            <person name="Zhang B."/>
            <person name="Ji P."/>
            <person name="Bell-Sakyi L."/>
            <person name="Cui X.M."/>
            <person name="Yuan T.T."/>
            <person name="Jiang B.G."/>
            <person name="Yang W.F."/>
            <person name="Lam T.T."/>
            <person name="Chang Q.C."/>
            <person name="Ding S.J."/>
            <person name="Wang X.J."/>
            <person name="Zhu J.G."/>
            <person name="Ruan X.D."/>
            <person name="Zhao L."/>
            <person name="Wei J.T."/>
            <person name="Ye R.Z."/>
            <person name="Que T.C."/>
            <person name="Du C.H."/>
            <person name="Zhou Y.H."/>
            <person name="Cheng J.X."/>
            <person name="Dai P.F."/>
            <person name="Guo W.B."/>
            <person name="Han X.H."/>
            <person name="Huang E.J."/>
            <person name="Li L.F."/>
            <person name="Wei W."/>
            <person name="Gao Y.C."/>
            <person name="Liu J.Z."/>
            <person name="Shao H.Z."/>
            <person name="Wang X."/>
            <person name="Wang C.C."/>
            <person name="Yang T.C."/>
            <person name="Huo Q.B."/>
            <person name="Li W."/>
            <person name="Chen H.Y."/>
            <person name="Chen S.E."/>
            <person name="Zhou L.G."/>
            <person name="Ni X.B."/>
            <person name="Tian J.H."/>
            <person name="Sheng Y."/>
            <person name="Liu T."/>
            <person name="Pan Y.S."/>
            <person name="Xia L.Y."/>
            <person name="Li J."/>
            <person name="Zhao F."/>
            <person name="Cao W.C."/>
        </authorList>
    </citation>
    <scope>NUCLEOTIDE SEQUENCE [LARGE SCALE GENOMIC DNA]</scope>
    <source>
        <strain evidence="3">HaeL-2018</strain>
    </source>
</reference>
<dbReference type="Pfam" id="PF00106">
    <property type="entry name" value="adh_short"/>
    <property type="match status" value="1"/>
</dbReference>
<accession>A0A9J6FGA8</accession>
<name>A0A9J6FGA8_HAELO</name>
<dbReference type="GO" id="GO:0005997">
    <property type="term" value="P:xylulose metabolic process"/>
    <property type="evidence" value="ECO:0007669"/>
    <property type="project" value="TreeGrafter"/>
</dbReference>
<dbReference type="EMBL" id="JABSTR010000001">
    <property type="protein sequence ID" value="KAH9361384.1"/>
    <property type="molecule type" value="Genomic_DNA"/>
</dbReference>
<gene>
    <name evidence="3" type="ORF">HPB48_005233</name>
</gene>
<dbReference type="PANTHER" id="PTHR44252:SF3">
    <property type="entry name" value="D-ERYTHRULOSE REDUCTASE-RELATED"/>
    <property type="match status" value="1"/>
</dbReference>
<proteinExistence type="inferred from homology"/>
<dbReference type="InterPro" id="IPR036291">
    <property type="entry name" value="NAD(P)-bd_dom_sf"/>
</dbReference>
<dbReference type="Gene3D" id="3.40.50.720">
    <property type="entry name" value="NAD(P)-binding Rossmann-like Domain"/>
    <property type="match status" value="1"/>
</dbReference>
<dbReference type="OrthoDB" id="1393670at2759"/>
<dbReference type="GO" id="GO:0004090">
    <property type="term" value="F:carbonyl reductase (NADPH) activity"/>
    <property type="evidence" value="ECO:0007669"/>
    <property type="project" value="TreeGrafter"/>
</dbReference>
<sequence length="133" mass="14623">MHYLHRSSVFINNPAANAVCHLSSAREESENERGTRTYAEKLIESFIGGRKVTRFRPQVSMNSHLLCVAQVPNVIPVAVDLADWNATKRALADVGDVDLLVNNAGITELDLFGDIAPETIDKQVQPRDPALNS</sequence>